<reference evidence="5 6" key="1">
    <citation type="journal article" date="2013" name="Genome Announc.">
        <title>Draft Genome Sequence of Arcticibacter svalbardensis Strain MN12-7T, a Member of the Family Sphingobacteriaceae Isolated from an Arctic Soil Sample.</title>
        <authorList>
            <person name="Shivaji S."/>
            <person name="Ara S."/>
            <person name="Prasad S."/>
            <person name="Manasa B.P."/>
            <person name="Begum Z."/>
            <person name="Singh A."/>
            <person name="Kumar Pinnaka A."/>
        </authorList>
    </citation>
    <scope>NUCLEOTIDE SEQUENCE [LARGE SCALE GENOMIC DNA]</scope>
    <source>
        <strain evidence="5 6">MN12-7</strain>
    </source>
</reference>
<dbReference type="InterPro" id="IPR036291">
    <property type="entry name" value="NAD(P)-bd_dom_sf"/>
</dbReference>
<feature type="domain" description="GFO/IDH/MocA-like oxidoreductase" evidence="4">
    <location>
        <begin position="178"/>
        <end position="294"/>
    </location>
</feature>
<dbReference type="EMBL" id="AQPN01000140">
    <property type="protein sequence ID" value="EOR92943.1"/>
    <property type="molecule type" value="Genomic_DNA"/>
</dbReference>
<dbReference type="PROSITE" id="PS51257">
    <property type="entry name" value="PROKAR_LIPOPROTEIN"/>
    <property type="match status" value="1"/>
</dbReference>
<dbReference type="PATRIC" id="fig|1150600.3.peg.3856"/>
<dbReference type="SUPFAM" id="SSF51735">
    <property type="entry name" value="NAD(P)-binding Rossmann-fold domains"/>
    <property type="match status" value="1"/>
</dbReference>
<feature type="domain" description="Gfo/Idh/MocA-like oxidoreductase N-terminal" evidence="3">
    <location>
        <begin position="45"/>
        <end position="168"/>
    </location>
</feature>
<dbReference type="InterPro" id="IPR050984">
    <property type="entry name" value="Gfo/Idh/MocA_domain"/>
</dbReference>
<dbReference type="STRING" id="1150600.ADIARSV_3894"/>
<sequence>MEINNKYSRRRFIRTLTYGTGALVLAPQLASLASCFPAASNKKLGIALVGLGGYSSGQLAPALQETKNCYLAGIVTGTPSKAESWSQKYNIPEKNIYNYSNFDSIAKNPDIDIVYVVLPVSMHKEYTIRAAKAGKHVICEKPMALNAGECREMIAACKQAGKMLSIGYRLHFEPHTLEVMRLAKEKPYGKITSIDTANGFTYRGDPKSWRLKKALSGGGALMDMGIYTIQGSRYATGLEPLFVTATEEKTNRELFKEVDETIHYKLEFPGGIVANGKSSYNENVGFLKIHAEKGDYGLQPAFGYGGIQGETPAGVMDFPQINQQAFQMDDFALCVSNKRMTRVAGEEGLRDMQIIDAIYRSIASGNRERIV</sequence>
<dbReference type="InterPro" id="IPR055170">
    <property type="entry name" value="GFO_IDH_MocA-like_dom"/>
</dbReference>
<dbReference type="PROSITE" id="PS51318">
    <property type="entry name" value="TAT"/>
    <property type="match status" value="1"/>
</dbReference>
<comment type="similarity">
    <text evidence="1">Belongs to the Gfo/Idh/MocA family.</text>
</comment>
<evidence type="ECO:0000313" key="6">
    <source>
        <dbReference type="Proteomes" id="UP000014174"/>
    </source>
</evidence>
<dbReference type="AlphaFoldDB" id="R9GMI4"/>
<dbReference type="PANTHER" id="PTHR22604">
    <property type="entry name" value="OXIDOREDUCTASES"/>
    <property type="match status" value="1"/>
</dbReference>
<dbReference type="PANTHER" id="PTHR22604:SF105">
    <property type="entry name" value="TRANS-1,2-DIHYDROBENZENE-1,2-DIOL DEHYDROGENASE"/>
    <property type="match status" value="1"/>
</dbReference>
<dbReference type="eggNOG" id="COG0673">
    <property type="taxonomic scope" value="Bacteria"/>
</dbReference>
<dbReference type="Pfam" id="PF22725">
    <property type="entry name" value="GFO_IDH_MocA_C3"/>
    <property type="match status" value="1"/>
</dbReference>
<accession>R9GMI4</accession>
<dbReference type="SUPFAM" id="SSF55347">
    <property type="entry name" value="Glyceraldehyde-3-phosphate dehydrogenase-like, C-terminal domain"/>
    <property type="match status" value="1"/>
</dbReference>
<comment type="caution">
    <text evidence="5">The sequence shown here is derived from an EMBL/GenBank/DDBJ whole genome shotgun (WGS) entry which is preliminary data.</text>
</comment>
<dbReference type="Pfam" id="PF01408">
    <property type="entry name" value="GFO_IDH_MocA"/>
    <property type="match status" value="1"/>
</dbReference>
<organism evidence="5 6">
    <name type="scientific">Arcticibacter svalbardensis MN12-7</name>
    <dbReference type="NCBI Taxonomy" id="1150600"/>
    <lineage>
        <taxon>Bacteria</taxon>
        <taxon>Pseudomonadati</taxon>
        <taxon>Bacteroidota</taxon>
        <taxon>Sphingobacteriia</taxon>
        <taxon>Sphingobacteriales</taxon>
        <taxon>Sphingobacteriaceae</taxon>
        <taxon>Arcticibacter</taxon>
    </lineage>
</organism>
<evidence type="ECO:0000259" key="4">
    <source>
        <dbReference type="Pfam" id="PF22725"/>
    </source>
</evidence>
<dbReference type="Gene3D" id="3.30.360.10">
    <property type="entry name" value="Dihydrodipicolinate Reductase, domain 2"/>
    <property type="match status" value="1"/>
</dbReference>
<dbReference type="GO" id="GO:0016491">
    <property type="term" value="F:oxidoreductase activity"/>
    <property type="evidence" value="ECO:0007669"/>
    <property type="project" value="UniProtKB-KW"/>
</dbReference>
<proteinExistence type="inferred from homology"/>
<dbReference type="GO" id="GO:0000166">
    <property type="term" value="F:nucleotide binding"/>
    <property type="evidence" value="ECO:0007669"/>
    <property type="project" value="InterPro"/>
</dbReference>
<gene>
    <name evidence="5" type="ORF">ADIARSV_3894</name>
</gene>
<dbReference type="Gene3D" id="3.40.50.720">
    <property type="entry name" value="NAD(P)-binding Rossmann-like Domain"/>
    <property type="match status" value="1"/>
</dbReference>
<keyword evidence="6" id="KW-1185">Reference proteome</keyword>
<dbReference type="OrthoDB" id="9815825at2"/>
<dbReference type="RefSeq" id="WP_016197114.1">
    <property type="nucleotide sequence ID" value="NZ_AQPN01000140.1"/>
</dbReference>
<evidence type="ECO:0000259" key="3">
    <source>
        <dbReference type="Pfam" id="PF01408"/>
    </source>
</evidence>
<dbReference type="Proteomes" id="UP000014174">
    <property type="component" value="Unassembled WGS sequence"/>
</dbReference>
<dbReference type="InterPro" id="IPR006311">
    <property type="entry name" value="TAT_signal"/>
</dbReference>
<dbReference type="PRINTS" id="PR01775">
    <property type="entry name" value="GLFROXRDTASE"/>
</dbReference>
<evidence type="ECO:0000313" key="5">
    <source>
        <dbReference type="EMBL" id="EOR92943.1"/>
    </source>
</evidence>
<evidence type="ECO:0000256" key="1">
    <source>
        <dbReference type="ARBA" id="ARBA00010928"/>
    </source>
</evidence>
<name>R9GMI4_9SPHI</name>
<evidence type="ECO:0000256" key="2">
    <source>
        <dbReference type="ARBA" id="ARBA00023002"/>
    </source>
</evidence>
<dbReference type="InterPro" id="IPR008354">
    <property type="entry name" value="Glc-Fru_OxRdtase_bac"/>
</dbReference>
<keyword evidence="2" id="KW-0560">Oxidoreductase</keyword>
<protein>
    <submittedName>
        <fullName evidence="5">Glucose-fructose oxidoreductase</fullName>
    </submittedName>
</protein>
<dbReference type="InterPro" id="IPR000683">
    <property type="entry name" value="Gfo/Idh/MocA-like_OxRdtase_N"/>
</dbReference>